<dbReference type="AlphaFoldDB" id="A0AAE3QY68"/>
<keyword evidence="2" id="KW-0732">Signal</keyword>
<name>A0AAE3QY68_9BACT</name>
<organism evidence="3 4">
    <name type="scientific">Xanthocytophaga agilis</name>
    <dbReference type="NCBI Taxonomy" id="3048010"/>
    <lineage>
        <taxon>Bacteria</taxon>
        <taxon>Pseudomonadati</taxon>
        <taxon>Bacteroidota</taxon>
        <taxon>Cytophagia</taxon>
        <taxon>Cytophagales</taxon>
        <taxon>Rhodocytophagaceae</taxon>
        <taxon>Xanthocytophaga</taxon>
    </lineage>
</organism>
<evidence type="ECO:0000313" key="4">
    <source>
        <dbReference type="Proteomes" id="UP001232063"/>
    </source>
</evidence>
<dbReference type="EMBL" id="JASJOU010000001">
    <property type="protein sequence ID" value="MDJ1500181.1"/>
    <property type="molecule type" value="Genomic_DNA"/>
</dbReference>
<gene>
    <name evidence="3" type="ORF">QNI22_05970</name>
</gene>
<dbReference type="Proteomes" id="UP001232063">
    <property type="component" value="Unassembled WGS sequence"/>
</dbReference>
<evidence type="ECO:0000313" key="3">
    <source>
        <dbReference type="EMBL" id="MDJ1500181.1"/>
    </source>
</evidence>
<feature type="chain" id="PRO_5042131843" evidence="2">
    <location>
        <begin position="19"/>
        <end position="401"/>
    </location>
</feature>
<sequence>MKPLVTIISFLVLLPAYAQDVIYQSDESALKCKLIEVSDKRVKYKSLQNLKGPDRVLEPDEILMVFSESGNYIVFPVDDSYAASAMPSVATATPRNFDIIITKDQQVIKSSIGENSPESLQFKNLLTGQAQTLEKSKLVVILYKDGKHELLITPNDAAPVLKSVKKQVDGLFTEKSVPVEKERVATNTTSVNQTVVSTKNNTNEKANGGGPSVASGNTSQSGNTANKDTYGLSPEQFEEFKNKALIKTDEFTVNLQIITDVNTSREKANKTIDLTTGLFVNEDARVEVSNINTGIKNKYKIRGYLDRLLTRSSQYSKVELEFADISYASEFRKGQDGNYYAVISFVQTFKGFKDGIMVYGDVTERNATVILKLYDKDEEGVTKKVWDVFLADVGVVETRKQ</sequence>
<protein>
    <submittedName>
        <fullName evidence="3">Uncharacterized protein</fullName>
    </submittedName>
</protein>
<feature type="compositionally biased region" description="Polar residues" evidence="1">
    <location>
        <begin position="214"/>
        <end position="227"/>
    </location>
</feature>
<reference evidence="3" key="1">
    <citation type="submission" date="2023-05" db="EMBL/GenBank/DDBJ databases">
        <authorList>
            <person name="Zhang X."/>
        </authorList>
    </citation>
    <scope>NUCLEOTIDE SEQUENCE</scope>
    <source>
        <strain evidence="3">BD1B2-1</strain>
    </source>
</reference>
<keyword evidence="4" id="KW-1185">Reference proteome</keyword>
<dbReference type="RefSeq" id="WP_314509706.1">
    <property type="nucleotide sequence ID" value="NZ_JASJOU010000001.1"/>
</dbReference>
<feature type="region of interest" description="Disordered" evidence="1">
    <location>
        <begin position="195"/>
        <end position="231"/>
    </location>
</feature>
<feature type="signal peptide" evidence="2">
    <location>
        <begin position="1"/>
        <end position="18"/>
    </location>
</feature>
<evidence type="ECO:0000256" key="1">
    <source>
        <dbReference type="SAM" id="MobiDB-lite"/>
    </source>
</evidence>
<comment type="caution">
    <text evidence="3">The sequence shown here is derived from an EMBL/GenBank/DDBJ whole genome shotgun (WGS) entry which is preliminary data.</text>
</comment>
<proteinExistence type="predicted"/>
<accession>A0AAE3QY68</accession>
<evidence type="ECO:0000256" key="2">
    <source>
        <dbReference type="SAM" id="SignalP"/>
    </source>
</evidence>